<proteinExistence type="predicted"/>
<sequence>MTPCSPRLQIAPVRPRSATFSLLLPSVSRIHPSLPPPAMPSGTGVVDAFKNLIRHGKNHHSSRQQDDAAYQHAHNQSQMQQQQQQQQRAAEQHNRQQKEAQQQQQQQQQQTQKTSTPKYKEHVEQIVQEEREAKGKMPVYKGLENYKLVEKMGDGAFSNVYKAIDLRSGQKVAGKLTGADRFLLHTDRSSRLQSRLCANMNSVLLRLVICPLCPRCHSLCTSLSLSRTPCLQAGEKHLNREFKKKPRVTERANILKEVQIMRGINHPAIVKLLAFFESQEHYFLVLELMEGGELFHQIVKLTYFSENLARHVIVQVAQGIRYLHEERGVVHRDIKPENLLFERIPIVPSKNPLPKQFDEDKEDEGEFIPGVGGGGIGKVKIADFGLSKVVWDEQTMTPCGTVGYTAPEIVKDERYSKSVDMWAMGCVLYTLLCGFPPFYDESINVLTEKVARGYYTFLSPWWDTISSQAKDLITHLLCVDPAQRFTIDEFLAHPWVTAAPGPAPPPTPLSSVPRGLDSPMLSEARGARSPGLAVLKEAFDITYAVHRMEEEGARRRAQKGGANRGFLTNLNESDEEEESLPVKQLPAGAGAKVAAKRAVQDSAYDGRAGQRDRGTRTSGVKKGGFELDLEGATLLGRRHKRGADGGVAGIGAHGGSPLNQVTKERDQPLEVPMSPMRVD</sequence>
<dbReference type="SMART" id="SM00220">
    <property type="entry name" value="S_TKc"/>
    <property type="match status" value="1"/>
</dbReference>
<feature type="region of interest" description="Disordered" evidence="9">
    <location>
        <begin position="638"/>
        <end position="679"/>
    </location>
</feature>
<evidence type="ECO:0000256" key="4">
    <source>
        <dbReference type="ARBA" id="ARBA00022777"/>
    </source>
</evidence>
<evidence type="ECO:0000256" key="1">
    <source>
        <dbReference type="ARBA" id="ARBA00022527"/>
    </source>
</evidence>
<dbReference type="Proteomes" id="UP000256964">
    <property type="component" value="Unassembled WGS sequence"/>
</dbReference>
<dbReference type="InterPro" id="IPR000719">
    <property type="entry name" value="Prot_kinase_dom"/>
</dbReference>
<feature type="compositionally biased region" description="Gly residues" evidence="9">
    <location>
        <begin position="644"/>
        <end position="654"/>
    </location>
</feature>
<evidence type="ECO:0000256" key="5">
    <source>
        <dbReference type="ARBA" id="ARBA00022840"/>
    </source>
</evidence>
<feature type="region of interest" description="Disordered" evidence="9">
    <location>
        <begin position="56"/>
        <end position="121"/>
    </location>
</feature>
<keyword evidence="1" id="KW-0723">Serine/threonine-protein kinase</keyword>
<keyword evidence="4" id="KW-0418">Kinase</keyword>
<name>A0A371DKJ1_9APHY</name>
<feature type="binding site" evidence="7">
    <location>
        <position position="383"/>
    </location>
    <ligand>
        <name>ATP</name>
        <dbReference type="ChEBI" id="CHEBI:30616"/>
    </ligand>
</feature>
<dbReference type="GO" id="GO:0004674">
    <property type="term" value="F:protein serine/threonine kinase activity"/>
    <property type="evidence" value="ECO:0007669"/>
    <property type="project" value="UniProtKB-KW"/>
</dbReference>
<keyword evidence="5 7" id="KW-0067">ATP-binding</keyword>
<dbReference type="InterPro" id="IPR011009">
    <property type="entry name" value="Kinase-like_dom_sf"/>
</dbReference>
<dbReference type="Gene3D" id="1.10.510.10">
    <property type="entry name" value="Transferase(Phosphotransferase) domain 1"/>
    <property type="match status" value="1"/>
</dbReference>
<evidence type="ECO:0000313" key="12">
    <source>
        <dbReference type="Proteomes" id="UP000256964"/>
    </source>
</evidence>
<dbReference type="OrthoDB" id="1738954at2759"/>
<gene>
    <name evidence="11" type="ORF">OH76DRAFT_65794</name>
</gene>
<dbReference type="Pfam" id="PF00069">
    <property type="entry name" value="Pkinase"/>
    <property type="match status" value="1"/>
</dbReference>
<evidence type="ECO:0000256" key="9">
    <source>
        <dbReference type="SAM" id="MobiDB-lite"/>
    </source>
</evidence>
<dbReference type="PROSITE" id="PS00108">
    <property type="entry name" value="PROTEIN_KINASE_ST"/>
    <property type="match status" value="1"/>
</dbReference>
<feature type="binding site" evidence="7">
    <location>
        <begin position="337"/>
        <end position="338"/>
    </location>
    <ligand>
        <name>ATP</name>
        <dbReference type="ChEBI" id="CHEBI:30616"/>
    </ligand>
</feature>
<dbReference type="GO" id="GO:0005524">
    <property type="term" value="F:ATP binding"/>
    <property type="evidence" value="ECO:0007669"/>
    <property type="project" value="UniProtKB-KW"/>
</dbReference>
<feature type="compositionally biased region" description="Low complexity" evidence="9">
    <location>
        <begin position="99"/>
        <end position="112"/>
    </location>
</feature>
<reference evidence="11 12" key="1">
    <citation type="journal article" date="2018" name="Biotechnol. Biofuels">
        <title>Integrative visual omics of the white-rot fungus Polyporus brumalis exposes the biotechnological potential of its oxidative enzymes for delignifying raw plant biomass.</title>
        <authorList>
            <person name="Miyauchi S."/>
            <person name="Rancon A."/>
            <person name="Drula E."/>
            <person name="Hage H."/>
            <person name="Chaduli D."/>
            <person name="Favel A."/>
            <person name="Grisel S."/>
            <person name="Henrissat B."/>
            <person name="Herpoel-Gimbert I."/>
            <person name="Ruiz-Duenas F.J."/>
            <person name="Chevret D."/>
            <person name="Hainaut M."/>
            <person name="Lin J."/>
            <person name="Wang M."/>
            <person name="Pangilinan J."/>
            <person name="Lipzen A."/>
            <person name="Lesage-Meessen L."/>
            <person name="Navarro D."/>
            <person name="Riley R."/>
            <person name="Grigoriev I.V."/>
            <person name="Zhou S."/>
            <person name="Raouche S."/>
            <person name="Rosso M.N."/>
        </authorList>
    </citation>
    <scope>NUCLEOTIDE SEQUENCE [LARGE SCALE GENOMIC DNA]</scope>
    <source>
        <strain evidence="11 12">BRFM 1820</strain>
    </source>
</reference>
<dbReference type="SUPFAM" id="SSF56112">
    <property type="entry name" value="Protein kinase-like (PK-like)"/>
    <property type="match status" value="1"/>
</dbReference>
<evidence type="ECO:0000259" key="10">
    <source>
        <dbReference type="PROSITE" id="PS50011"/>
    </source>
</evidence>
<feature type="compositionally biased region" description="Low complexity" evidence="9">
    <location>
        <begin position="587"/>
        <end position="597"/>
    </location>
</feature>
<dbReference type="Gene3D" id="3.30.200.20">
    <property type="entry name" value="Phosphorylase Kinase, domain 1"/>
    <property type="match status" value="2"/>
</dbReference>
<feature type="active site" description="Proton acceptor" evidence="6">
    <location>
        <position position="333"/>
    </location>
</feature>
<dbReference type="AlphaFoldDB" id="A0A371DKJ1"/>
<feature type="region of interest" description="Disordered" evidence="9">
    <location>
        <begin position="553"/>
        <end position="623"/>
    </location>
</feature>
<evidence type="ECO:0000256" key="8">
    <source>
        <dbReference type="PIRSR" id="PIRSR630616-3"/>
    </source>
</evidence>
<keyword evidence="12" id="KW-1185">Reference proteome</keyword>
<dbReference type="PROSITE" id="PS50011">
    <property type="entry name" value="PROTEIN_KINASE_DOM"/>
    <property type="match status" value="1"/>
</dbReference>
<evidence type="ECO:0000256" key="2">
    <source>
        <dbReference type="ARBA" id="ARBA00022679"/>
    </source>
</evidence>
<dbReference type="PANTHER" id="PTHR24350">
    <property type="entry name" value="SERINE/THREONINE-PROTEIN KINASE IAL-RELATED"/>
    <property type="match status" value="1"/>
</dbReference>
<feature type="domain" description="Protein kinase" evidence="10">
    <location>
        <begin position="146"/>
        <end position="496"/>
    </location>
</feature>
<evidence type="ECO:0000313" key="11">
    <source>
        <dbReference type="EMBL" id="RDX53054.1"/>
    </source>
</evidence>
<dbReference type="EMBL" id="KZ857388">
    <property type="protein sequence ID" value="RDX53054.1"/>
    <property type="molecule type" value="Genomic_DNA"/>
</dbReference>
<feature type="compositionally biased region" description="Low complexity" evidence="9">
    <location>
        <begin position="71"/>
        <end position="89"/>
    </location>
</feature>
<evidence type="ECO:0000256" key="3">
    <source>
        <dbReference type="ARBA" id="ARBA00022741"/>
    </source>
</evidence>
<evidence type="ECO:0000256" key="7">
    <source>
        <dbReference type="PIRSR" id="PIRSR630616-2"/>
    </source>
</evidence>
<protein>
    <submittedName>
        <fullName evidence="11">Pkinase-domain-containing protein</fullName>
    </submittedName>
</protein>
<dbReference type="InterPro" id="IPR030616">
    <property type="entry name" value="Aur-like"/>
</dbReference>
<feature type="cross-link" description="Glycyl lysine isopeptide (Lys-Gly) (interchain with G-Cter in SUMO2)" evidence="8">
    <location>
        <position position="335"/>
    </location>
</feature>
<keyword evidence="3 7" id="KW-0547">Nucleotide-binding</keyword>
<dbReference type="STRING" id="139420.A0A371DKJ1"/>
<organism evidence="11 12">
    <name type="scientific">Lentinus brumalis</name>
    <dbReference type="NCBI Taxonomy" id="2498619"/>
    <lineage>
        <taxon>Eukaryota</taxon>
        <taxon>Fungi</taxon>
        <taxon>Dikarya</taxon>
        <taxon>Basidiomycota</taxon>
        <taxon>Agaricomycotina</taxon>
        <taxon>Agaricomycetes</taxon>
        <taxon>Polyporales</taxon>
        <taxon>Polyporaceae</taxon>
        <taxon>Lentinus</taxon>
    </lineage>
</organism>
<dbReference type="InterPro" id="IPR008271">
    <property type="entry name" value="Ser/Thr_kinase_AS"/>
</dbReference>
<keyword evidence="2" id="KW-0808">Transferase</keyword>
<accession>A0A371DKJ1</accession>
<evidence type="ECO:0000256" key="6">
    <source>
        <dbReference type="PIRSR" id="PIRSR630616-1"/>
    </source>
</evidence>